<feature type="binding site" evidence="7">
    <location>
        <begin position="12"/>
        <end position="18"/>
    </location>
    <ligand>
        <name>GTP</name>
        <dbReference type="ChEBI" id="CHEBI:37565"/>
    </ligand>
</feature>
<keyword evidence="7" id="KW-0963">Cytoplasm</keyword>
<comment type="function">
    <text evidence="7">Plays an important role in the de novo pathway of purine nucleotide biosynthesis. Catalyzes the first committed step in the biosynthesis of AMP from IMP.</text>
</comment>
<dbReference type="GO" id="GO:0004019">
    <property type="term" value="F:adenylosuccinate synthase activity"/>
    <property type="evidence" value="ECO:0007669"/>
    <property type="project" value="UniProtKB-UniRule"/>
</dbReference>
<feature type="active site" description="Proton acceptor" evidence="7">
    <location>
        <position position="13"/>
    </location>
</feature>
<evidence type="ECO:0000256" key="1">
    <source>
        <dbReference type="ARBA" id="ARBA00022598"/>
    </source>
</evidence>
<feature type="binding site" description="in other chain" evidence="7">
    <location>
        <position position="175"/>
    </location>
    <ligand>
        <name>IMP</name>
        <dbReference type="ChEBI" id="CHEBI:58053"/>
        <note>ligand shared between dimeric partners</note>
    </ligand>
</feature>
<keyword evidence="6 7" id="KW-0342">GTP-binding</keyword>
<feature type="binding site" evidence="7">
    <location>
        <position position="254"/>
    </location>
    <ligand>
        <name>GTP</name>
        <dbReference type="ChEBI" id="CHEBI:37565"/>
    </ligand>
</feature>
<dbReference type="Gene3D" id="3.90.170.10">
    <property type="entry name" value="Adenylosuccinate Synthetase, subunit A, domain 3"/>
    <property type="match status" value="2"/>
</dbReference>
<evidence type="ECO:0000256" key="8">
    <source>
        <dbReference type="RuleBase" id="RU000520"/>
    </source>
</evidence>
<comment type="subunit">
    <text evidence="7">Homodimer.</text>
</comment>
<dbReference type="GO" id="GO:0046040">
    <property type="term" value="P:IMP metabolic process"/>
    <property type="evidence" value="ECO:0007669"/>
    <property type="project" value="TreeGrafter"/>
</dbReference>
<organism evidence="9">
    <name type="scientific">Ignisphaera aggregans</name>
    <dbReference type="NCBI Taxonomy" id="334771"/>
    <lineage>
        <taxon>Archaea</taxon>
        <taxon>Thermoproteota</taxon>
        <taxon>Thermoprotei</taxon>
        <taxon>Desulfurococcales</taxon>
        <taxon>Desulfurococcaceae</taxon>
        <taxon>Ignisphaera</taxon>
    </lineage>
</organism>
<dbReference type="SMART" id="SM00788">
    <property type="entry name" value="Adenylsucc_synt"/>
    <property type="match status" value="1"/>
</dbReference>
<feature type="binding site" evidence="7">
    <location>
        <position position="41"/>
    </location>
    <ligand>
        <name>Mg(2+)</name>
        <dbReference type="ChEBI" id="CHEBI:18420"/>
    </ligand>
</feature>
<dbReference type="InterPro" id="IPR027417">
    <property type="entry name" value="P-loop_NTPase"/>
</dbReference>
<feature type="binding site" description="in other chain" evidence="7">
    <location>
        <begin position="13"/>
        <end position="16"/>
    </location>
    <ligand>
        <name>IMP</name>
        <dbReference type="ChEBI" id="CHEBI:58053"/>
        <note>ligand shared between dimeric partners</note>
    </ligand>
</feature>
<dbReference type="HAMAP" id="MF_00011">
    <property type="entry name" value="Adenylosucc_synth"/>
    <property type="match status" value="1"/>
</dbReference>
<dbReference type="GO" id="GO:0044208">
    <property type="term" value="P:'de novo' AMP biosynthetic process"/>
    <property type="evidence" value="ECO:0007669"/>
    <property type="project" value="UniProtKB-UniRule"/>
</dbReference>
<dbReference type="EC" id="6.3.4.4" evidence="7 8"/>
<dbReference type="PANTHER" id="PTHR11846">
    <property type="entry name" value="ADENYLOSUCCINATE SYNTHETASE"/>
    <property type="match status" value="1"/>
</dbReference>
<dbReference type="AlphaFoldDB" id="A0A7C5XNQ1"/>
<dbReference type="InterPro" id="IPR042109">
    <property type="entry name" value="Adenylosuccinate_synth_dom1"/>
</dbReference>
<dbReference type="InterPro" id="IPR042110">
    <property type="entry name" value="Adenylosuccinate_synth_dom2"/>
</dbReference>
<dbReference type="NCBIfam" id="NF003295">
    <property type="entry name" value="PRK04293.1"/>
    <property type="match status" value="1"/>
</dbReference>
<proteinExistence type="inferred from homology"/>
<dbReference type="SUPFAM" id="SSF52540">
    <property type="entry name" value="P-loop containing nucleoside triphosphate hydrolases"/>
    <property type="match status" value="1"/>
</dbReference>
<feature type="binding site" evidence="7">
    <location>
        <begin position="280"/>
        <end position="282"/>
    </location>
    <ligand>
        <name>GTP</name>
        <dbReference type="ChEBI" id="CHEBI:37565"/>
    </ligand>
</feature>
<sequence length="339" mass="37842">MPLTIIVGGFFGDEGKGKIASYLGIADNPLIAVRCGSINAGHTVSYNGKTWKVRLIPSFFVNPRTKLMIAAGALIRLDVLFKEINETETRNRIYIDPNAGIIEERHVEAERNDMFLAKGIGSTLQGVGFAMADRVLRRLKLAKDFNILKDMITDVAYEVNKALDDNELVYIEGVQGTFLSLYHGTYPYVTSRDTIASAFASEVGVGPKRVNDVIIVFKSYVTRVGEGPLDNELSYEEAEKRGLIEIATVTGRKRRVAPFNIDLAKRAIMLNSATQIALTRLDTLYPDTKCIKEWDRLPQNVKIWLENIESLLKIPITIISTGEDIMCTIDRRAELGLKR</sequence>
<comment type="similarity">
    <text evidence="7 8">Belongs to the adenylosuccinate synthetase family.</text>
</comment>
<dbReference type="Pfam" id="PF00709">
    <property type="entry name" value="Adenylsucc_synt"/>
    <property type="match status" value="2"/>
</dbReference>
<feature type="binding site" description="in other chain" evidence="7">
    <location>
        <position position="252"/>
    </location>
    <ligand>
        <name>IMP</name>
        <dbReference type="ChEBI" id="CHEBI:58053"/>
        <note>ligand shared between dimeric partners</note>
    </ligand>
</feature>
<keyword evidence="3 7" id="KW-0547">Nucleotide-binding</keyword>
<accession>A0A7C5XNQ1</accession>
<dbReference type="Gene3D" id="3.40.440.10">
    <property type="entry name" value="Adenylosuccinate Synthetase, subunit A, domain 1"/>
    <property type="match status" value="2"/>
</dbReference>
<dbReference type="Gene3D" id="1.10.300.10">
    <property type="entry name" value="Adenylosuccinate Synthetase, subunit A, domain 2"/>
    <property type="match status" value="1"/>
</dbReference>
<comment type="caution">
    <text evidence="9">The sequence shown here is derived from an EMBL/GenBank/DDBJ whole genome shotgun (WGS) entry which is preliminary data.</text>
</comment>
<evidence type="ECO:0000256" key="7">
    <source>
        <dbReference type="HAMAP-Rule" id="MF_00011"/>
    </source>
</evidence>
<feature type="binding site" evidence="7">
    <location>
        <begin position="248"/>
        <end position="254"/>
    </location>
    <ligand>
        <name>substrate</name>
    </ligand>
</feature>
<feature type="binding site" evidence="7">
    <location>
        <begin position="320"/>
        <end position="322"/>
    </location>
    <ligand>
        <name>GTP</name>
        <dbReference type="ChEBI" id="CHEBI:37565"/>
    </ligand>
</feature>
<comment type="subcellular location">
    <subcellularLocation>
        <location evidence="7">Cytoplasm</location>
    </subcellularLocation>
</comment>
<evidence type="ECO:0000313" key="9">
    <source>
        <dbReference type="EMBL" id="HHP81025.1"/>
    </source>
</evidence>
<evidence type="ECO:0000256" key="6">
    <source>
        <dbReference type="ARBA" id="ARBA00023134"/>
    </source>
</evidence>
<dbReference type="EMBL" id="DRZI01000001">
    <property type="protein sequence ID" value="HHP81025.1"/>
    <property type="molecule type" value="Genomic_DNA"/>
</dbReference>
<dbReference type="PANTHER" id="PTHR11846:SF0">
    <property type="entry name" value="ADENYLOSUCCINATE SYNTHETASE"/>
    <property type="match status" value="1"/>
</dbReference>
<keyword evidence="4 7" id="KW-0658">Purine biosynthesis</keyword>
<feature type="binding site" evidence="7">
    <location>
        <position position="13"/>
    </location>
    <ligand>
        <name>Mg(2+)</name>
        <dbReference type="ChEBI" id="CHEBI:18420"/>
    </ligand>
</feature>
<comment type="catalytic activity">
    <reaction evidence="7 8">
        <text>IMP + L-aspartate + GTP = N(6)-(1,2-dicarboxyethyl)-AMP + GDP + phosphate + 2 H(+)</text>
        <dbReference type="Rhea" id="RHEA:15753"/>
        <dbReference type="ChEBI" id="CHEBI:15378"/>
        <dbReference type="ChEBI" id="CHEBI:29991"/>
        <dbReference type="ChEBI" id="CHEBI:37565"/>
        <dbReference type="ChEBI" id="CHEBI:43474"/>
        <dbReference type="ChEBI" id="CHEBI:57567"/>
        <dbReference type="ChEBI" id="CHEBI:58053"/>
        <dbReference type="ChEBI" id="CHEBI:58189"/>
        <dbReference type="EC" id="6.3.4.4"/>
    </reaction>
</comment>
<keyword evidence="1 7" id="KW-0436">Ligase</keyword>
<dbReference type="UniPathway" id="UPA00075">
    <property type="reaction ID" value="UER00335"/>
</dbReference>
<dbReference type="GO" id="GO:0000287">
    <property type="term" value="F:magnesium ion binding"/>
    <property type="evidence" value="ECO:0007669"/>
    <property type="project" value="UniProtKB-UniRule"/>
</dbReference>
<dbReference type="InterPro" id="IPR018220">
    <property type="entry name" value="Adenylosuccin_syn_GTP-bd"/>
</dbReference>
<dbReference type="GO" id="GO:0005737">
    <property type="term" value="C:cytoplasm"/>
    <property type="evidence" value="ECO:0007669"/>
    <property type="project" value="UniProtKB-SubCell"/>
</dbReference>
<feature type="active site" description="Proton donor" evidence="7">
    <location>
        <position position="42"/>
    </location>
</feature>
<comment type="cofactor">
    <cofactor evidence="7">
        <name>Mg(2+)</name>
        <dbReference type="ChEBI" id="CHEBI:18420"/>
    </cofactor>
    <text evidence="7">Binds 1 Mg(2+) ion per subunit.</text>
</comment>
<evidence type="ECO:0000256" key="4">
    <source>
        <dbReference type="ARBA" id="ARBA00022755"/>
    </source>
</evidence>
<evidence type="ECO:0000256" key="5">
    <source>
        <dbReference type="ARBA" id="ARBA00022842"/>
    </source>
</evidence>
<feature type="binding site" description="in other chain" evidence="7">
    <location>
        <position position="190"/>
    </location>
    <ligand>
        <name>IMP</name>
        <dbReference type="ChEBI" id="CHEBI:58053"/>
        <note>ligand shared between dimeric partners</note>
    </ligand>
</feature>
<evidence type="ECO:0000256" key="2">
    <source>
        <dbReference type="ARBA" id="ARBA00022723"/>
    </source>
</evidence>
<feature type="binding site" evidence="7">
    <location>
        <begin position="41"/>
        <end position="43"/>
    </location>
    <ligand>
        <name>GTP</name>
        <dbReference type="ChEBI" id="CHEBI:37565"/>
    </ligand>
</feature>
<protein>
    <recommendedName>
        <fullName evidence="7 8">Adenylosuccinate synthetase</fullName>
        <shortName evidence="7">AMPSase</shortName>
        <shortName evidence="7">AdSS</shortName>
        <ecNumber evidence="7 8">6.3.4.4</ecNumber>
    </recommendedName>
    <alternativeName>
        <fullName evidence="7">IMP--aspartate ligase</fullName>
    </alternativeName>
</protein>
<evidence type="ECO:0000256" key="3">
    <source>
        <dbReference type="ARBA" id="ARBA00022741"/>
    </source>
</evidence>
<gene>
    <name evidence="7" type="primary">purA</name>
    <name evidence="9" type="ORF">ENM84_00010</name>
</gene>
<keyword evidence="5 7" id="KW-0460">Magnesium</keyword>
<dbReference type="InterPro" id="IPR042111">
    <property type="entry name" value="Adenylosuccinate_synth_dom3"/>
</dbReference>
<dbReference type="PROSITE" id="PS01266">
    <property type="entry name" value="ADENYLOSUCCIN_SYN_1"/>
    <property type="match status" value="1"/>
</dbReference>
<dbReference type="InterPro" id="IPR001114">
    <property type="entry name" value="Adenylosuccinate_synthetase"/>
</dbReference>
<reference evidence="9" key="1">
    <citation type="journal article" date="2020" name="mSystems">
        <title>Genome- and Community-Level Interaction Insights into Carbon Utilization and Element Cycling Functions of Hydrothermarchaeota in Hydrothermal Sediment.</title>
        <authorList>
            <person name="Zhou Z."/>
            <person name="Liu Y."/>
            <person name="Xu W."/>
            <person name="Pan J."/>
            <person name="Luo Z.H."/>
            <person name="Li M."/>
        </authorList>
    </citation>
    <scope>NUCLEOTIDE SEQUENCE [LARGE SCALE GENOMIC DNA]</scope>
    <source>
        <strain evidence="9">SpSt-1121</strain>
    </source>
</reference>
<feature type="binding site" evidence="7">
    <location>
        <position position="137"/>
    </location>
    <ligand>
        <name>IMP</name>
        <dbReference type="ChEBI" id="CHEBI:58053"/>
        <note>ligand shared between dimeric partners</note>
    </ligand>
</feature>
<dbReference type="GO" id="GO:0005525">
    <property type="term" value="F:GTP binding"/>
    <property type="evidence" value="ECO:0007669"/>
    <property type="project" value="UniProtKB-UniRule"/>
</dbReference>
<comment type="pathway">
    <text evidence="7 8">Purine metabolism; AMP biosynthesis via de novo pathway; AMP from IMP: step 1/2.</text>
</comment>
<name>A0A7C5XNQ1_9CREN</name>
<feature type="binding site" description="in other chain" evidence="7">
    <location>
        <begin position="39"/>
        <end position="42"/>
    </location>
    <ligand>
        <name>IMP</name>
        <dbReference type="ChEBI" id="CHEBI:58053"/>
        <note>ligand shared between dimeric partners</note>
    </ligand>
</feature>
<keyword evidence="2 7" id="KW-0479">Metal-binding</keyword>
<feature type="binding site" description="in other chain" evidence="7">
    <location>
        <position position="123"/>
    </location>
    <ligand>
        <name>IMP</name>
        <dbReference type="ChEBI" id="CHEBI:58053"/>
        <note>ligand shared between dimeric partners</note>
    </ligand>
</feature>